<keyword evidence="4" id="KW-1185">Reference proteome</keyword>
<keyword evidence="1" id="KW-0812">Transmembrane</keyword>
<dbReference type="EMBL" id="JAFBEB010000013">
    <property type="protein sequence ID" value="MBM7591605.1"/>
    <property type="molecule type" value="Genomic_DNA"/>
</dbReference>
<dbReference type="Proteomes" id="UP000717624">
    <property type="component" value="Unassembled WGS sequence"/>
</dbReference>
<evidence type="ECO:0000256" key="1">
    <source>
        <dbReference type="SAM" id="Phobius"/>
    </source>
</evidence>
<feature type="domain" description="Anti-sigma K factor RskA C-terminal" evidence="2">
    <location>
        <begin position="110"/>
        <end position="232"/>
    </location>
</feature>
<dbReference type="AlphaFoldDB" id="A0A938Y1I7"/>
<evidence type="ECO:0000313" key="3">
    <source>
        <dbReference type="EMBL" id="MBM7591605.1"/>
    </source>
</evidence>
<reference evidence="3" key="1">
    <citation type="submission" date="2021-01" db="EMBL/GenBank/DDBJ databases">
        <title>Genomic Encyclopedia of Type Strains, Phase IV (KMG-IV): sequencing the most valuable type-strain genomes for metagenomic binning, comparative biology and taxonomic classification.</title>
        <authorList>
            <person name="Goeker M."/>
        </authorList>
    </citation>
    <scope>NUCLEOTIDE SEQUENCE</scope>
    <source>
        <strain evidence="3">DSM 25523</strain>
    </source>
</reference>
<keyword evidence="1" id="KW-0472">Membrane</keyword>
<keyword evidence="1" id="KW-1133">Transmembrane helix</keyword>
<dbReference type="InterPro" id="IPR051474">
    <property type="entry name" value="Anti-sigma-K/W_factor"/>
</dbReference>
<organism evidence="3 4">
    <name type="scientific">Brevibacillus fulvus</name>
    <dbReference type="NCBI Taxonomy" id="1125967"/>
    <lineage>
        <taxon>Bacteria</taxon>
        <taxon>Bacillati</taxon>
        <taxon>Bacillota</taxon>
        <taxon>Bacilli</taxon>
        <taxon>Bacillales</taxon>
        <taxon>Paenibacillaceae</taxon>
        <taxon>Brevibacillus</taxon>
    </lineage>
</organism>
<dbReference type="GO" id="GO:0006417">
    <property type="term" value="P:regulation of translation"/>
    <property type="evidence" value="ECO:0007669"/>
    <property type="project" value="TreeGrafter"/>
</dbReference>
<feature type="transmembrane region" description="Helical" evidence="1">
    <location>
        <begin position="92"/>
        <end position="111"/>
    </location>
</feature>
<dbReference type="RefSeq" id="WP_204519304.1">
    <property type="nucleotide sequence ID" value="NZ_BAABIN010000037.1"/>
</dbReference>
<sequence length="242" mass="27380">MSNTYCHWREEDVVRFVLGQMTGPESSLFSGHLPDCETCAAVCKQWESLLQENTSEPGPSPELKDRLLASIAAEHRKAERSGWARRFWRKPFYPAASFGLMLILLVAATVYSPAPVQQDRGERESWQGGKIVNDPRTVLHLAVTTPPNQAKGYVWVNDDSEEILFLAEGLAPLREKDYQVWFIIRNNRLKAGVLQWNGQISHLYFHGGTIHQVEDIAVSIEPKGGSFIPTGPDTFYVKLRER</sequence>
<proteinExistence type="predicted"/>
<name>A0A938Y1I7_9BACL</name>
<evidence type="ECO:0000259" key="2">
    <source>
        <dbReference type="Pfam" id="PF10099"/>
    </source>
</evidence>
<dbReference type="InterPro" id="IPR018764">
    <property type="entry name" value="RskA_C"/>
</dbReference>
<dbReference type="Pfam" id="PF10099">
    <property type="entry name" value="RskA_C"/>
    <property type="match status" value="1"/>
</dbReference>
<dbReference type="GO" id="GO:0005886">
    <property type="term" value="C:plasma membrane"/>
    <property type="evidence" value="ECO:0007669"/>
    <property type="project" value="InterPro"/>
</dbReference>
<dbReference type="PANTHER" id="PTHR37461:SF1">
    <property type="entry name" value="ANTI-SIGMA-K FACTOR RSKA"/>
    <property type="match status" value="1"/>
</dbReference>
<accession>A0A938Y1I7</accession>
<protein>
    <submittedName>
        <fullName evidence="3">Anti-sigma-K factor RskA</fullName>
    </submittedName>
</protein>
<comment type="caution">
    <text evidence="3">The sequence shown here is derived from an EMBL/GenBank/DDBJ whole genome shotgun (WGS) entry which is preliminary data.</text>
</comment>
<dbReference type="GO" id="GO:0016989">
    <property type="term" value="F:sigma factor antagonist activity"/>
    <property type="evidence" value="ECO:0007669"/>
    <property type="project" value="TreeGrafter"/>
</dbReference>
<evidence type="ECO:0000313" key="4">
    <source>
        <dbReference type="Proteomes" id="UP000717624"/>
    </source>
</evidence>
<gene>
    <name evidence="3" type="ORF">JOD01_003256</name>
</gene>
<dbReference type="PANTHER" id="PTHR37461">
    <property type="entry name" value="ANTI-SIGMA-K FACTOR RSKA"/>
    <property type="match status" value="1"/>
</dbReference>